<evidence type="ECO:0000313" key="19">
    <source>
        <dbReference type="Proteomes" id="UP000886595"/>
    </source>
</evidence>
<evidence type="ECO:0000256" key="16">
    <source>
        <dbReference type="SAM" id="MobiDB-lite"/>
    </source>
</evidence>
<dbReference type="Gene3D" id="1.20.5.190">
    <property type="match status" value="1"/>
</dbReference>
<evidence type="ECO:0000256" key="14">
    <source>
        <dbReference type="ARBA" id="ARBA00023242"/>
    </source>
</evidence>
<comment type="similarity">
    <text evidence="2">Belongs to the CAMTA family.</text>
</comment>
<dbReference type="Gene3D" id="2.60.40.10">
    <property type="entry name" value="Immunoglobulins"/>
    <property type="match status" value="1"/>
</dbReference>
<dbReference type="Pfam" id="PF12796">
    <property type="entry name" value="Ank_2"/>
    <property type="match status" value="1"/>
</dbReference>
<keyword evidence="11" id="KW-0238">DNA-binding</keyword>
<dbReference type="PROSITE" id="PS51437">
    <property type="entry name" value="CG_1"/>
    <property type="match status" value="1"/>
</dbReference>
<organism evidence="18 19">
    <name type="scientific">Brassica carinata</name>
    <name type="common">Ethiopian mustard</name>
    <name type="synonym">Abyssinian cabbage</name>
    <dbReference type="NCBI Taxonomy" id="52824"/>
    <lineage>
        <taxon>Eukaryota</taxon>
        <taxon>Viridiplantae</taxon>
        <taxon>Streptophyta</taxon>
        <taxon>Embryophyta</taxon>
        <taxon>Tracheophyta</taxon>
        <taxon>Spermatophyta</taxon>
        <taxon>Magnoliopsida</taxon>
        <taxon>eudicotyledons</taxon>
        <taxon>Gunneridae</taxon>
        <taxon>Pentapetalae</taxon>
        <taxon>rosids</taxon>
        <taxon>malvids</taxon>
        <taxon>Brassicales</taxon>
        <taxon>Brassicaceae</taxon>
        <taxon>Brassiceae</taxon>
        <taxon>Brassica</taxon>
    </lineage>
</organism>
<dbReference type="PROSITE" id="PS50088">
    <property type="entry name" value="ANK_REPEAT"/>
    <property type="match status" value="1"/>
</dbReference>
<keyword evidence="3" id="KW-0597">Phosphoprotein</keyword>
<evidence type="ECO:0000256" key="3">
    <source>
        <dbReference type="ARBA" id="ARBA00022553"/>
    </source>
</evidence>
<keyword evidence="7" id="KW-0805">Transcription regulation</keyword>
<feature type="region of interest" description="Disordered" evidence="16">
    <location>
        <begin position="495"/>
        <end position="534"/>
    </location>
</feature>
<dbReference type="InterPro" id="IPR036770">
    <property type="entry name" value="Ankyrin_rpt-contain_sf"/>
</dbReference>
<keyword evidence="9 15" id="KW-0040">ANK repeat</keyword>
<proteinExistence type="inferred from homology"/>
<feature type="repeat" description="ANK" evidence="15">
    <location>
        <begin position="967"/>
        <end position="999"/>
    </location>
</feature>
<evidence type="ECO:0000256" key="9">
    <source>
        <dbReference type="ARBA" id="ARBA00023043"/>
    </source>
</evidence>
<evidence type="ECO:0000256" key="13">
    <source>
        <dbReference type="ARBA" id="ARBA00023163"/>
    </source>
</evidence>
<accession>A0A8X7V283</accession>
<keyword evidence="13" id="KW-0804">Transcription</keyword>
<dbReference type="InterPro" id="IPR002110">
    <property type="entry name" value="Ankyrin_rpt"/>
</dbReference>
<name>A0A8X7V283_BRACI</name>
<dbReference type="SUPFAM" id="SSF81296">
    <property type="entry name" value="E set domains"/>
    <property type="match status" value="1"/>
</dbReference>
<dbReference type="Proteomes" id="UP000886595">
    <property type="component" value="Unassembled WGS sequence"/>
</dbReference>
<evidence type="ECO:0000256" key="12">
    <source>
        <dbReference type="ARBA" id="ARBA00023159"/>
    </source>
</evidence>
<evidence type="ECO:0000256" key="4">
    <source>
        <dbReference type="ARBA" id="ARBA00022737"/>
    </source>
</evidence>
<keyword evidence="14" id="KW-0539">Nucleus</keyword>
<dbReference type="PANTHER" id="PTHR23335:SF29">
    <property type="entry name" value="CALMODULIN-BINDING TRANSCRIPTION ACTIVATOR 1"/>
    <property type="match status" value="1"/>
</dbReference>
<dbReference type="SMART" id="SM00248">
    <property type="entry name" value="ANK"/>
    <property type="match status" value="1"/>
</dbReference>
<evidence type="ECO:0000259" key="17">
    <source>
        <dbReference type="PROSITE" id="PS51437"/>
    </source>
</evidence>
<evidence type="ECO:0000313" key="18">
    <source>
        <dbReference type="EMBL" id="KAG2300735.1"/>
    </source>
</evidence>
<keyword evidence="10" id="KW-0175">Coiled coil</keyword>
<dbReference type="SMART" id="SM01076">
    <property type="entry name" value="CG-1"/>
    <property type="match status" value="1"/>
</dbReference>
<dbReference type="Gene3D" id="1.25.40.20">
    <property type="entry name" value="Ankyrin repeat-containing domain"/>
    <property type="match status" value="1"/>
</dbReference>
<dbReference type="GO" id="GO:0006357">
    <property type="term" value="P:regulation of transcription by RNA polymerase II"/>
    <property type="evidence" value="ECO:0007669"/>
    <property type="project" value="TreeGrafter"/>
</dbReference>
<evidence type="ECO:0000256" key="7">
    <source>
        <dbReference type="ARBA" id="ARBA00023015"/>
    </source>
</evidence>
<dbReference type="InterPro" id="IPR000048">
    <property type="entry name" value="IQ_motif_EF-hand-BS"/>
</dbReference>
<reference evidence="18 19" key="1">
    <citation type="submission" date="2020-02" db="EMBL/GenBank/DDBJ databases">
        <authorList>
            <person name="Ma Q."/>
            <person name="Huang Y."/>
            <person name="Song X."/>
            <person name="Pei D."/>
        </authorList>
    </citation>
    <scope>NUCLEOTIDE SEQUENCE [LARGE SCALE GENOMIC DNA]</scope>
    <source>
        <strain evidence="18">Sxm20200214</strain>
        <tissue evidence="18">Leaf</tissue>
    </source>
</reference>
<dbReference type="InterPro" id="IPR027417">
    <property type="entry name" value="P-loop_NTPase"/>
</dbReference>
<keyword evidence="19" id="KW-1185">Reference proteome</keyword>
<evidence type="ECO:0000256" key="2">
    <source>
        <dbReference type="ARBA" id="ARBA00008267"/>
    </source>
</evidence>
<dbReference type="SUPFAM" id="SSF48403">
    <property type="entry name" value="Ankyrin repeat"/>
    <property type="match status" value="1"/>
</dbReference>
<dbReference type="Pfam" id="PF03859">
    <property type="entry name" value="CG-1"/>
    <property type="match status" value="1"/>
</dbReference>
<protein>
    <recommendedName>
        <fullName evidence="17">CG-1 domain-containing protein</fullName>
    </recommendedName>
</protein>
<keyword evidence="5" id="KW-0106">Calcium</keyword>
<dbReference type="GO" id="GO:0003712">
    <property type="term" value="F:transcription coregulator activity"/>
    <property type="evidence" value="ECO:0007669"/>
    <property type="project" value="TreeGrafter"/>
</dbReference>
<dbReference type="PANTHER" id="PTHR23335">
    <property type="entry name" value="CALMODULIN-BINDING TRANSCRIPTION ACTIVATOR CAMTA"/>
    <property type="match status" value="1"/>
</dbReference>
<dbReference type="PROSITE" id="PS50096">
    <property type="entry name" value="IQ"/>
    <property type="match status" value="2"/>
</dbReference>
<dbReference type="PROSITE" id="PS50297">
    <property type="entry name" value="ANK_REP_REGION"/>
    <property type="match status" value="1"/>
</dbReference>
<comment type="caution">
    <text evidence="18">The sequence shown here is derived from an EMBL/GenBank/DDBJ whole genome shotgun (WGS) entry which is preliminary data.</text>
</comment>
<feature type="compositionally biased region" description="Polar residues" evidence="16">
    <location>
        <begin position="184"/>
        <end position="206"/>
    </location>
</feature>
<evidence type="ECO:0000256" key="5">
    <source>
        <dbReference type="ARBA" id="ARBA00022837"/>
    </source>
</evidence>
<dbReference type="InterPro" id="IPR005559">
    <property type="entry name" value="CG-1_dom"/>
</dbReference>
<sequence length="1293" mass="145273">MADRGSFGFISAPRLDMEQLLSEAQHRWLRPAEICEILRNYHKFHIATESPTRPASGSLFLFDRKVLRYFRKDGHNWRKKKDGKTIKEAHEKLKVGSIDVLHCYYAHGEGNENFQRRCYWMLEIELMHIVFVHYLEVKGSRTSIGMKENNSNSLSGTASVNIDSAASPTSRLSSYCEDADSGDSHQSSSVLRASPEPQTGNRNGWTSAPGMRIASQVLGNRVGETDSQRSFDVQAWDAVENLVTRYDQPCNNLLVEERTNKFGMLPAEHLRSPLQNQINWQIPAQDDLPLPKWPGYLVPHSGMTDDTDLALFGQSAQDNFESFSSLLDIEHLQSDGIPPSDMESEYIPVKKSLLRHEDSLKKVDSFSRWASKELGEMEDLQMQSSRGDIAWASVDCETAAAGLSFSPSLSEDQRFTIVDYWPKCAQTDADVEATRIFRDDATGCLNSKELMHIVFVHYLEVKGSRTSIGMKENNSNSLSGTASVNIDSAASPTSRLSSYCEDADSGDSHQSSSVMRASPEPQSENRNGWTSAPGMRIASQVRGNRVGESDSQRLFDVQAWDAVENLVTRYDQPCNNLLVEERTDKGGMLPAEHLRSPLQTQLNWQIPAQDDLPLPKWQLAPHYGMTDDTDLALFEQSAQDNFETFSSLLDIEHLQSDGNMETEYIPVKKSLLRHEDSLKKVDSFSRWASKELDEMEDLQMQSSRGDIAWTTVDCETAAAGLAFSPSLSEDQRFTIVDYWPKCAQTDAEVEVLVIGTFLLSPQEVTICSWSCMFGEVEVPAEILVDGVLCCHAPPHTAGQVPFYVTCSNRYACSELREFDFLSGSSKKIDAADIYGYSTKEAALQMRFERLLAHRAFVQEHQIFEDVVEKRRKISKIMLLNEEKEYLFPGTYERDSTKQESKERVLREQFENELYIWLIHKVAEEGKGPNMLDEKGQGVLHFVAALGYDWAIKPILAAGVNINFRDANGWSALHWAAFSGREETVAVLVSLGADAGALTDPSPELPLGKTAADLAYGKEHRGISGFLAESSLTSYLEKLTMESKENSPANSGGPKAVQTVSERTAAPMSYGDVPETLSLKDSLTAVRNATQAADRLHQVFRMQSFQRKQLSGFDDDDGDEIGISNELAVSFAASKAKNPGQSEVFVHSAATHIQKKYRGWKKRKEFLLIRQRVVKIQAHVRGHQVRKQYKPIVWSVGLLEKIILRWRRKGTGLRGFKRNAVPKTVEPEPQCPMIPKEGDYDFLEKGRKQTEERLQRLSRGLSRWFNTLKHVISTVDSSPLSKASVKTRLHQVYL</sequence>
<keyword evidence="4" id="KW-0677">Repeat</keyword>
<dbReference type="SUPFAM" id="SSF52540">
    <property type="entry name" value="P-loop containing nucleoside triphosphate hydrolases"/>
    <property type="match status" value="1"/>
</dbReference>
<dbReference type="GO" id="GO:0003690">
    <property type="term" value="F:double-stranded DNA binding"/>
    <property type="evidence" value="ECO:0007669"/>
    <property type="project" value="TreeGrafter"/>
</dbReference>
<feature type="domain" description="CG-1" evidence="17">
    <location>
        <begin position="17"/>
        <end position="143"/>
    </location>
</feature>
<dbReference type="FunFam" id="1.25.40.20:FF:000326">
    <property type="entry name" value="Calmodulin-binding transcription activator 2"/>
    <property type="match status" value="1"/>
</dbReference>
<gene>
    <name evidence="18" type="ORF">Bca52824_037207</name>
</gene>
<dbReference type="InterPro" id="IPR014756">
    <property type="entry name" value="Ig_E-set"/>
</dbReference>
<evidence type="ECO:0000256" key="8">
    <source>
        <dbReference type="ARBA" id="ARBA00023016"/>
    </source>
</evidence>
<evidence type="ECO:0000256" key="1">
    <source>
        <dbReference type="ARBA" id="ARBA00004123"/>
    </source>
</evidence>
<keyword evidence="12" id="KW-0010">Activator</keyword>
<dbReference type="GO" id="GO:0005634">
    <property type="term" value="C:nucleus"/>
    <property type="evidence" value="ECO:0007669"/>
    <property type="project" value="UniProtKB-SubCell"/>
</dbReference>
<dbReference type="FunFam" id="2.60.40.10:FF:000314">
    <property type="entry name" value="Calmodulin-binding transcription activator 2"/>
    <property type="match status" value="1"/>
</dbReference>
<comment type="subcellular location">
    <subcellularLocation>
        <location evidence="1">Nucleus</location>
    </subcellularLocation>
</comment>
<keyword evidence="6" id="KW-0112">Calmodulin-binding</keyword>
<feature type="region of interest" description="Disordered" evidence="16">
    <location>
        <begin position="171"/>
        <end position="210"/>
    </location>
</feature>
<dbReference type="SMART" id="SM00015">
    <property type="entry name" value="IQ"/>
    <property type="match status" value="2"/>
</dbReference>
<evidence type="ECO:0000256" key="10">
    <source>
        <dbReference type="ARBA" id="ARBA00023054"/>
    </source>
</evidence>
<keyword evidence="8" id="KW-0346">Stress response</keyword>
<dbReference type="GO" id="GO:0009409">
    <property type="term" value="P:response to cold"/>
    <property type="evidence" value="ECO:0007669"/>
    <property type="project" value="UniProtKB-ARBA"/>
</dbReference>
<dbReference type="OrthoDB" id="407555at2759"/>
<dbReference type="EMBL" id="JAAMPC010000008">
    <property type="protein sequence ID" value="KAG2300735.1"/>
    <property type="molecule type" value="Genomic_DNA"/>
</dbReference>
<dbReference type="Pfam" id="PF00612">
    <property type="entry name" value="IQ"/>
    <property type="match status" value="2"/>
</dbReference>
<dbReference type="InterPro" id="IPR013783">
    <property type="entry name" value="Ig-like_fold"/>
</dbReference>
<dbReference type="GO" id="GO:0045893">
    <property type="term" value="P:positive regulation of DNA-templated transcription"/>
    <property type="evidence" value="ECO:0007669"/>
    <property type="project" value="UniProtKB-ARBA"/>
</dbReference>
<evidence type="ECO:0000256" key="6">
    <source>
        <dbReference type="ARBA" id="ARBA00022860"/>
    </source>
</evidence>
<dbReference type="GO" id="GO:0005516">
    <property type="term" value="F:calmodulin binding"/>
    <property type="evidence" value="ECO:0007669"/>
    <property type="project" value="UniProtKB-KW"/>
</dbReference>
<feature type="compositionally biased region" description="Polar residues" evidence="16">
    <location>
        <begin position="508"/>
        <end position="530"/>
    </location>
</feature>
<evidence type="ECO:0000256" key="15">
    <source>
        <dbReference type="PROSITE-ProRule" id="PRU00023"/>
    </source>
</evidence>
<dbReference type="FunFam" id="1.20.5.190:FF:000003">
    <property type="entry name" value="Calmodulin-binding transcription activator 2"/>
    <property type="match status" value="1"/>
</dbReference>
<evidence type="ECO:0000256" key="11">
    <source>
        <dbReference type="ARBA" id="ARBA00023125"/>
    </source>
</evidence>